<dbReference type="FunFam" id="3.40.50.1390:FF:000001">
    <property type="entry name" value="DNA recombinase"/>
    <property type="match status" value="1"/>
</dbReference>
<evidence type="ECO:0000256" key="5">
    <source>
        <dbReference type="ARBA" id="ARBA00023172"/>
    </source>
</evidence>
<evidence type="ECO:0000256" key="2">
    <source>
        <dbReference type="ARBA" id="ARBA00022908"/>
    </source>
</evidence>
<dbReference type="Pfam" id="PF00239">
    <property type="entry name" value="Resolvase"/>
    <property type="match status" value="1"/>
</dbReference>
<dbReference type="SUPFAM" id="SSF46689">
    <property type="entry name" value="Homeodomain-like"/>
    <property type="match status" value="1"/>
</dbReference>
<dbReference type="Proteomes" id="UP000000383">
    <property type="component" value="Chromosome"/>
</dbReference>
<dbReference type="RefSeq" id="WP_013148866.1">
    <property type="nucleotide sequence ID" value="NC_014207.1"/>
</dbReference>
<keyword evidence="3" id="KW-0230">DNA invertase</keyword>
<dbReference type="CDD" id="cd03768">
    <property type="entry name" value="SR_ResInv"/>
    <property type="match status" value="1"/>
</dbReference>
<dbReference type="GO" id="GO:0000150">
    <property type="term" value="F:DNA strand exchange activity"/>
    <property type="evidence" value="ECO:0007669"/>
    <property type="project" value="UniProtKB-KW"/>
</dbReference>
<dbReference type="CDD" id="cd00569">
    <property type="entry name" value="HTH_Hin_like"/>
    <property type="match status" value="1"/>
</dbReference>
<dbReference type="PROSITE" id="PS00398">
    <property type="entry name" value="RECOMBINASES_2"/>
    <property type="match status" value="1"/>
</dbReference>
<dbReference type="InterPro" id="IPR009057">
    <property type="entry name" value="Homeodomain-like_sf"/>
</dbReference>
<evidence type="ECO:0000256" key="1">
    <source>
        <dbReference type="ARBA" id="ARBA00009913"/>
    </source>
</evidence>
<reference evidence="9 10" key="2">
    <citation type="journal article" date="2011" name="J. Bacteriol.">
        <title>Genomes of three methylotrophs from a single niche uncover genetic and metabolic divergence of Methylophilaceae.</title>
        <authorList>
            <person name="Lapidus A."/>
            <person name="Clum A."/>
            <person name="Labutti K."/>
            <person name="Kaluzhnaya M.G."/>
            <person name="Lim S."/>
            <person name="Beck D.A."/>
            <person name="Glavina Del Rio T."/>
            <person name="Nolan M."/>
            <person name="Mavromatis K."/>
            <person name="Huntemann M."/>
            <person name="Lucas S."/>
            <person name="Lidstrom M.E."/>
            <person name="Ivanova N."/>
            <person name="Chistoserdova L."/>
        </authorList>
    </citation>
    <scope>NUCLEOTIDE SEQUENCE [LARGE SCALE GENOMIC DNA]</scope>
    <source>
        <strain evidence="9 10">301</strain>
    </source>
</reference>
<dbReference type="Gene3D" id="1.10.10.60">
    <property type="entry name" value="Homeodomain-like"/>
    <property type="match status" value="1"/>
</dbReference>
<dbReference type="GO" id="GO:0003677">
    <property type="term" value="F:DNA binding"/>
    <property type="evidence" value="ECO:0007669"/>
    <property type="project" value="UniProtKB-KW"/>
</dbReference>
<dbReference type="InterPro" id="IPR036162">
    <property type="entry name" value="Resolvase-like_N_sf"/>
</dbReference>
<proteinExistence type="inferred from homology"/>
<dbReference type="AlphaFoldDB" id="D7DL87"/>
<keyword evidence="4" id="KW-0238">DNA-binding</keyword>
<protein>
    <submittedName>
        <fullName evidence="9">Resolvase domain protein</fullName>
    </submittedName>
</protein>
<feature type="domain" description="Resolvase/invertase-type recombinase catalytic" evidence="8">
    <location>
        <begin position="10"/>
        <end position="147"/>
    </location>
</feature>
<dbReference type="SMART" id="SM00857">
    <property type="entry name" value="Resolvase"/>
    <property type="match status" value="1"/>
</dbReference>
<dbReference type="SUPFAM" id="SSF53041">
    <property type="entry name" value="Resolvase-like"/>
    <property type="match status" value="1"/>
</dbReference>
<name>D7DL87_METV0</name>
<dbReference type="InterPro" id="IPR050639">
    <property type="entry name" value="SSR_resolvase"/>
</dbReference>
<dbReference type="eggNOG" id="COG1961">
    <property type="taxonomic scope" value="Bacteria"/>
</dbReference>
<evidence type="ECO:0000313" key="10">
    <source>
        <dbReference type="Proteomes" id="UP000000383"/>
    </source>
</evidence>
<feature type="active site" description="O-(5'-phospho-DNA)-serine intermediate" evidence="6 7">
    <location>
        <position position="18"/>
    </location>
</feature>
<keyword evidence="5" id="KW-0233">DNA recombination</keyword>
<sequence>MNTTVSTKGHNIGYARVSTADQDTARQLEALHQLGIDRLFEDKASGKDINRPALVEAMKYARTGDTLVVHSLDRLARNLVDLLNIVEDLTARGVSVKFLKENLVFTTSEADPFSKLTLQMLGAFAQFERSLIRERQREGIAIAKLAGAFKGRKQALNDEQVKELVSLDTVNHGKNRTALAAQFGISRNSLYRYLERA</sequence>
<dbReference type="InterPro" id="IPR006118">
    <property type="entry name" value="Recombinase_CS"/>
</dbReference>
<reference evidence="10" key="1">
    <citation type="submission" date="2010-05" db="EMBL/GenBank/DDBJ databases">
        <title>Complete sequence of Methylotenera sp. 301.</title>
        <authorList>
            <person name="Lucas S."/>
            <person name="Copeland A."/>
            <person name="Lapidus A."/>
            <person name="Cheng J.-F."/>
            <person name="Bruce D."/>
            <person name="Goodwin L."/>
            <person name="Pitluck S."/>
            <person name="Clum A."/>
            <person name="Land M."/>
            <person name="Hauser L."/>
            <person name="Kyrpides N."/>
            <person name="Ivanova N."/>
            <person name="Chistoservova L."/>
            <person name="Kalyuzhnaya M."/>
            <person name="Woyke T."/>
        </authorList>
    </citation>
    <scope>NUCLEOTIDE SEQUENCE [LARGE SCALE GENOMIC DNA]</scope>
    <source>
        <strain evidence="10">301</strain>
    </source>
</reference>
<evidence type="ECO:0000256" key="7">
    <source>
        <dbReference type="PROSITE-ProRule" id="PRU10137"/>
    </source>
</evidence>
<keyword evidence="2" id="KW-0229">DNA integration</keyword>
<dbReference type="PANTHER" id="PTHR30461">
    <property type="entry name" value="DNA-INVERTASE FROM LAMBDOID PROPHAGE"/>
    <property type="match status" value="1"/>
</dbReference>
<accession>D7DL87</accession>
<organism evidence="9 10">
    <name type="scientific">Methylotenera versatilis (strain 301)</name>
    <dbReference type="NCBI Taxonomy" id="666681"/>
    <lineage>
        <taxon>Bacteria</taxon>
        <taxon>Pseudomonadati</taxon>
        <taxon>Pseudomonadota</taxon>
        <taxon>Betaproteobacteria</taxon>
        <taxon>Nitrosomonadales</taxon>
        <taxon>Methylophilaceae</taxon>
        <taxon>Methylotenera</taxon>
    </lineage>
</organism>
<evidence type="ECO:0000256" key="6">
    <source>
        <dbReference type="PIRSR" id="PIRSR606118-50"/>
    </source>
</evidence>
<dbReference type="InterPro" id="IPR006119">
    <property type="entry name" value="Resolv_N"/>
</dbReference>
<evidence type="ECO:0000313" key="9">
    <source>
        <dbReference type="EMBL" id="ADI30558.1"/>
    </source>
</evidence>
<dbReference type="HOGENOM" id="CLU_010686_8_3_4"/>
<gene>
    <name evidence="9" type="ordered locus">M301_2190</name>
</gene>
<evidence type="ECO:0000256" key="4">
    <source>
        <dbReference type="ARBA" id="ARBA00023125"/>
    </source>
</evidence>
<dbReference type="KEGG" id="meh:M301_2190"/>
<dbReference type="PROSITE" id="PS00397">
    <property type="entry name" value="RECOMBINASES_1"/>
    <property type="match status" value="1"/>
</dbReference>
<dbReference type="PANTHER" id="PTHR30461:SF26">
    <property type="entry name" value="RESOLVASE HOMOLOG YNEB"/>
    <property type="match status" value="1"/>
</dbReference>
<dbReference type="EMBL" id="CP002056">
    <property type="protein sequence ID" value="ADI30558.1"/>
    <property type="molecule type" value="Genomic_DNA"/>
</dbReference>
<evidence type="ECO:0000256" key="3">
    <source>
        <dbReference type="ARBA" id="ARBA00023100"/>
    </source>
</evidence>
<dbReference type="InterPro" id="IPR006120">
    <property type="entry name" value="Resolvase_HTH_dom"/>
</dbReference>
<keyword evidence="10" id="KW-1185">Reference proteome</keyword>
<dbReference type="PROSITE" id="PS51736">
    <property type="entry name" value="RECOMBINASES_3"/>
    <property type="match status" value="1"/>
</dbReference>
<dbReference type="Gene3D" id="3.40.50.1390">
    <property type="entry name" value="Resolvase, N-terminal catalytic domain"/>
    <property type="match status" value="1"/>
</dbReference>
<dbReference type="Pfam" id="PF02796">
    <property type="entry name" value="HTH_7"/>
    <property type="match status" value="1"/>
</dbReference>
<dbReference type="GO" id="GO:0015074">
    <property type="term" value="P:DNA integration"/>
    <property type="evidence" value="ECO:0007669"/>
    <property type="project" value="UniProtKB-KW"/>
</dbReference>
<evidence type="ECO:0000259" key="8">
    <source>
        <dbReference type="PROSITE" id="PS51736"/>
    </source>
</evidence>
<dbReference type="OrthoDB" id="8585334at2"/>
<comment type="similarity">
    <text evidence="1">Belongs to the site-specific recombinase resolvase family.</text>
</comment>